<evidence type="ECO:0000313" key="4">
    <source>
        <dbReference type="Proteomes" id="UP001586593"/>
    </source>
</evidence>
<evidence type="ECO:0000256" key="2">
    <source>
        <dbReference type="SAM" id="Phobius"/>
    </source>
</evidence>
<accession>A0ABR3VUC1</accession>
<feature type="compositionally biased region" description="Polar residues" evidence="1">
    <location>
        <begin position="58"/>
        <end position="67"/>
    </location>
</feature>
<comment type="caution">
    <text evidence="3">The sequence shown here is derived from an EMBL/GenBank/DDBJ whole genome shotgun (WGS) entry which is preliminary data.</text>
</comment>
<feature type="transmembrane region" description="Helical" evidence="2">
    <location>
        <begin position="145"/>
        <end position="167"/>
    </location>
</feature>
<proteinExistence type="predicted"/>
<dbReference type="EMBL" id="JAZHXJ010001160">
    <property type="protein sequence ID" value="KAL1845288.1"/>
    <property type="molecule type" value="Genomic_DNA"/>
</dbReference>
<protein>
    <submittedName>
        <fullName evidence="3">Uncharacterized protein</fullName>
    </submittedName>
</protein>
<sequence length="171" mass="18169">MRPKALRVDGGKKSLPAVQGVSASSEGRRSLSIWAMDCRDRMPRTITPPTRFRPSTTSATLASGVNSGTSRRGRGGYWISWALRSFSNEMWTSSCRTVGGAMLWFLAAGALVSTGCSTSGCVAEGDMVAGSGKSKRGGHEVHPRFALLGLSLWLSNLPVLLLAWIGARLLG</sequence>
<keyword evidence="2" id="KW-1133">Transmembrane helix</keyword>
<dbReference type="Proteomes" id="UP001586593">
    <property type="component" value="Unassembled WGS sequence"/>
</dbReference>
<keyword evidence="2" id="KW-0812">Transmembrane</keyword>
<feature type="region of interest" description="Disordered" evidence="1">
    <location>
        <begin position="1"/>
        <end position="23"/>
    </location>
</feature>
<feature type="compositionally biased region" description="Basic and acidic residues" evidence="1">
    <location>
        <begin position="1"/>
        <end position="12"/>
    </location>
</feature>
<feature type="region of interest" description="Disordered" evidence="1">
    <location>
        <begin position="44"/>
        <end position="67"/>
    </location>
</feature>
<evidence type="ECO:0000256" key="1">
    <source>
        <dbReference type="SAM" id="MobiDB-lite"/>
    </source>
</evidence>
<keyword evidence="4" id="KW-1185">Reference proteome</keyword>
<evidence type="ECO:0000313" key="3">
    <source>
        <dbReference type="EMBL" id="KAL1845288.1"/>
    </source>
</evidence>
<reference evidence="3 4" key="1">
    <citation type="journal article" date="2024" name="Commun. Biol.">
        <title>Comparative genomic analysis of thermophilic fungi reveals convergent evolutionary adaptations and gene losses.</title>
        <authorList>
            <person name="Steindorff A.S."/>
            <person name="Aguilar-Pontes M.V."/>
            <person name="Robinson A.J."/>
            <person name="Andreopoulos B."/>
            <person name="LaButti K."/>
            <person name="Kuo A."/>
            <person name="Mondo S."/>
            <person name="Riley R."/>
            <person name="Otillar R."/>
            <person name="Haridas S."/>
            <person name="Lipzen A."/>
            <person name="Grimwood J."/>
            <person name="Schmutz J."/>
            <person name="Clum A."/>
            <person name="Reid I.D."/>
            <person name="Moisan M.C."/>
            <person name="Butler G."/>
            <person name="Nguyen T.T.M."/>
            <person name="Dewar K."/>
            <person name="Conant G."/>
            <person name="Drula E."/>
            <person name="Henrissat B."/>
            <person name="Hansel C."/>
            <person name="Singer S."/>
            <person name="Hutchinson M.I."/>
            <person name="de Vries R.P."/>
            <person name="Natvig D.O."/>
            <person name="Powell A.J."/>
            <person name="Tsang A."/>
            <person name="Grigoriev I.V."/>
        </authorList>
    </citation>
    <scope>NUCLEOTIDE SEQUENCE [LARGE SCALE GENOMIC DNA]</scope>
    <source>
        <strain evidence="3 4">ATCC 24622</strain>
    </source>
</reference>
<name>A0ABR3VUC1_9PEZI</name>
<gene>
    <name evidence="3" type="ORF">VTK73DRAFT_742</name>
</gene>
<organism evidence="3 4">
    <name type="scientific">Phialemonium thermophilum</name>
    <dbReference type="NCBI Taxonomy" id="223376"/>
    <lineage>
        <taxon>Eukaryota</taxon>
        <taxon>Fungi</taxon>
        <taxon>Dikarya</taxon>
        <taxon>Ascomycota</taxon>
        <taxon>Pezizomycotina</taxon>
        <taxon>Sordariomycetes</taxon>
        <taxon>Sordariomycetidae</taxon>
        <taxon>Cephalothecales</taxon>
        <taxon>Cephalothecaceae</taxon>
        <taxon>Phialemonium</taxon>
    </lineage>
</organism>
<keyword evidence="2" id="KW-0472">Membrane</keyword>
<feature type="compositionally biased region" description="Low complexity" evidence="1">
    <location>
        <begin position="44"/>
        <end position="57"/>
    </location>
</feature>